<keyword evidence="2" id="KW-1133">Transmembrane helix</keyword>
<keyword evidence="2" id="KW-0472">Membrane</keyword>
<feature type="region of interest" description="Disordered" evidence="1">
    <location>
        <begin position="65"/>
        <end position="110"/>
    </location>
</feature>
<dbReference type="Proteomes" id="UP000317685">
    <property type="component" value="Unassembled WGS sequence"/>
</dbReference>
<feature type="compositionally biased region" description="Low complexity" evidence="1">
    <location>
        <begin position="78"/>
        <end position="110"/>
    </location>
</feature>
<proteinExistence type="predicted"/>
<dbReference type="GeneID" id="300126555"/>
<evidence type="ECO:0000256" key="1">
    <source>
        <dbReference type="SAM" id="MobiDB-lite"/>
    </source>
</evidence>
<protein>
    <submittedName>
        <fullName evidence="3">Uncharacterized protein</fullName>
    </submittedName>
</protein>
<comment type="caution">
    <text evidence="3">The sequence shown here is derived from an EMBL/GenBank/DDBJ whole genome shotgun (WGS) entry which is preliminary data.</text>
</comment>
<evidence type="ECO:0000313" key="4">
    <source>
        <dbReference type="Proteomes" id="UP000317685"/>
    </source>
</evidence>
<dbReference type="OrthoDB" id="3403968at2"/>
<keyword evidence="4" id="KW-1185">Reference proteome</keyword>
<organism evidence="3 4">
    <name type="scientific">Micromonospora taraxaci</name>
    <dbReference type="NCBI Taxonomy" id="1316803"/>
    <lineage>
        <taxon>Bacteria</taxon>
        <taxon>Bacillati</taxon>
        <taxon>Actinomycetota</taxon>
        <taxon>Actinomycetes</taxon>
        <taxon>Micromonosporales</taxon>
        <taxon>Micromonosporaceae</taxon>
        <taxon>Micromonospora</taxon>
    </lineage>
</organism>
<accession>A0A561VVF9</accession>
<feature type="transmembrane region" description="Helical" evidence="2">
    <location>
        <begin position="44"/>
        <end position="65"/>
    </location>
</feature>
<keyword evidence="2" id="KW-0812">Transmembrane</keyword>
<gene>
    <name evidence="3" type="ORF">FHU34_11924</name>
</gene>
<dbReference type="EMBL" id="VIWZ01000001">
    <property type="protein sequence ID" value="TWG15606.1"/>
    <property type="molecule type" value="Genomic_DNA"/>
</dbReference>
<dbReference type="RefSeq" id="WP_145778850.1">
    <property type="nucleotide sequence ID" value="NZ_JBEZJC010000002.1"/>
</dbReference>
<reference evidence="3 4" key="1">
    <citation type="submission" date="2019-06" db="EMBL/GenBank/DDBJ databases">
        <title>Sequencing the genomes of 1000 actinobacteria strains.</title>
        <authorList>
            <person name="Klenk H.-P."/>
        </authorList>
    </citation>
    <scope>NUCLEOTIDE SEQUENCE [LARGE SCALE GENOMIC DNA]</scope>
    <source>
        <strain evidence="3 4">DSM 45885</strain>
    </source>
</reference>
<name>A0A561VVF9_9ACTN</name>
<sequence length="403" mass="42730">MSEQETLGLAEEFAHYRRTVLDKVEVPGPAAVRRTVRGRNRRRWGATATTALALFGGSAIGYAAMNGPDHQPGPVDPTPSISVSPTPDSSTSPTPGPSVTTGGPTSVVPDGRISRAQLLDASVTLPAWRAGRDCPTSGVRLSGDNVREGVNWLLTLDHGDVDGDGAVETVALVQCVFGTGGSMQVVAFDRDEQGKVVTLGRVVMTTIDKPQWLFALDVVADGTVRVQVGDIAPGGGWSADWSQRQWRSYRWKGDAFAQVSGPTSFGPNPNLADVSVTTGDLVLRTADDGSRTGTATVRIRNRGTGPVARVGVRLAVPETVRADVDGWELCPGAHGDVGTITCSVRQLAAGEEIRLDLDFRVLEGITLSTDKADVEVQPWDGKGDVLPDVKRTDNLVQMKLIYG</sequence>
<dbReference type="AlphaFoldDB" id="A0A561VVF9"/>
<evidence type="ECO:0000256" key="2">
    <source>
        <dbReference type="SAM" id="Phobius"/>
    </source>
</evidence>
<evidence type="ECO:0000313" key="3">
    <source>
        <dbReference type="EMBL" id="TWG15606.1"/>
    </source>
</evidence>